<dbReference type="EMBL" id="CAKKNE010000004">
    <property type="protein sequence ID" value="CAH0375010.1"/>
    <property type="molecule type" value="Genomic_DNA"/>
</dbReference>
<keyword evidence="2 5" id="KW-0227">DNA damage</keyword>
<organism evidence="10 11">
    <name type="scientific">Pelagomonas calceolata</name>
    <dbReference type="NCBI Taxonomy" id="35677"/>
    <lineage>
        <taxon>Eukaryota</taxon>
        <taxon>Sar</taxon>
        <taxon>Stramenopiles</taxon>
        <taxon>Ochrophyta</taxon>
        <taxon>Pelagophyceae</taxon>
        <taxon>Pelagomonadales</taxon>
        <taxon>Pelagomonadaceae</taxon>
        <taxon>Pelagomonas</taxon>
    </lineage>
</organism>
<dbReference type="NCBIfam" id="TIGR00628">
    <property type="entry name" value="ung"/>
    <property type="match status" value="1"/>
</dbReference>
<comment type="caution">
    <text evidence="10">The sequence shown here is derived from an EMBL/GenBank/DDBJ whole genome shotgun (WGS) entry which is preliminary data.</text>
</comment>
<keyword evidence="11" id="KW-1185">Reference proteome</keyword>
<feature type="active site" description="Proton acceptor" evidence="5 6">
    <location>
        <position position="905"/>
    </location>
</feature>
<comment type="catalytic activity">
    <reaction evidence="5">
        <text>Hydrolyzes single-stranded DNA or mismatched double-stranded DNA and polynucleotides, releasing free uracil.</text>
        <dbReference type="EC" id="3.2.2.27"/>
    </reaction>
</comment>
<evidence type="ECO:0000259" key="9">
    <source>
        <dbReference type="SMART" id="SM00986"/>
    </source>
</evidence>
<dbReference type="InterPro" id="IPR036895">
    <property type="entry name" value="Uracil-DNA_glycosylase-like_sf"/>
</dbReference>
<dbReference type="InterPro" id="IPR018085">
    <property type="entry name" value="Ura-DNA_Glyclase_AS"/>
</dbReference>
<evidence type="ECO:0000256" key="3">
    <source>
        <dbReference type="ARBA" id="ARBA00022801"/>
    </source>
</evidence>
<dbReference type="Gene3D" id="3.40.470.10">
    <property type="entry name" value="Uracil-DNA glycosylase-like domain"/>
    <property type="match status" value="1"/>
</dbReference>
<feature type="region of interest" description="Disordered" evidence="8">
    <location>
        <begin position="558"/>
        <end position="587"/>
    </location>
</feature>
<dbReference type="GO" id="GO:0005739">
    <property type="term" value="C:mitochondrion"/>
    <property type="evidence" value="ECO:0007669"/>
    <property type="project" value="UniProtKB-SubCell"/>
</dbReference>
<feature type="compositionally biased region" description="Low complexity" evidence="8">
    <location>
        <begin position="138"/>
        <end position="173"/>
    </location>
</feature>
<evidence type="ECO:0000256" key="8">
    <source>
        <dbReference type="SAM" id="MobiDB-lite"/>
    </source>
</evidence>
<keyword evidence="4 5" id="KW-0234">DNA repair</keyword>
<dbReference type="AlphaFoldDB" id="A0A8J2X1M4"/>
<evidence type="ECO:0000256" key="4">
    <source>
        <dbReference type="ARBA" id="ARBA00023204"/>
    </source>
</evidence>
<dbReference type="CDD" id="cd10027">
    <property type="entry name" value="UDG-F1-like"/>
    <property type="match status" value="1"/>
</dbReference>
<proteinExistence type="inferred from homology"/>
<dbReference type="Proteomes" id="UP000789595">
    <property type="component" value="Unassembled WGS sequence"/>
</dbReference>
<name>A0A8J2X1M4_9STRA</name>
<evidence type="ECO:0000256" key="6">
    <source>
        <dbReference type="PROSITE-ProRule" id="PRU10072"/>
    </source>
</evidence>
<dbReference type="InterPro" id="IPR002043">
    <property type="entry name" value="UDG_fam1"/>
</dbReference>
<dbReference type="HAMAP" id="MF_00148">
    <property type="entry name" value="UDG"/>
    <property type="match status" value="1"/>
</dbReference>
<keyword evidence="3 5" id="KW-0378">Hydrolase</keyword>
<keyword evidence="5" id="KW-0496">Mitochondrion</keyword>
<dbReference type="GO" id="GO:0004844">
    <property type="term" value="F:uracil DNA N-glycosylase activity"/>
    <property type="evidence" value="ECO:0007669"/>
    <property type="project" value="UniProtKB-UniRule"/>
</dbReference>
<dbReference type="SUPFAM" id="SSF52141">
    <property type="entry name" value="Uracil-DNA glycosylase-like"/>
    <property type="match status" value="1"/>
</dbReference>
<feature type="domain" description="Uracil-DNA glycosylase-like" evidence="9">
    <location>
        <begin position="890"/>
        <end position="1052"/>
    </location>
</feature>
<dbReference type="GO" id="GO:0097510">
    <property type="term" value="P:base-excision repair, AP site formation via deaminated base removal"/>
    <property type="evidence" value="ECO:0007669"/>
    <property type="project" value="TreeGrafter"/>
</dbReference>
<dbReference type="OrthoDB" id="10031947at2759"/>
<comment type="subcellular location">
    <subcellularLocation>
        <location evidence="5">Mitochondrion</location>
    </subcellularLocation>
    <subcellularLocation>
        <location evidence="5">Nucleus</location>
    </subcellularLocation>
</comment>
<dbReference type="EC" id="3.2.2.27" evidence="5"/>
<evidence type="ECO:0000256" key="5">
    <source>
        <dbReference type="HAMAP-Rule" id="MF_03166"/>
    </source>
</evidence>
<reference evidence="10" key="1">
    <citation type="submission" date="2021-11" db="EMBL/GenBank/DDBJ databases">
        <authorList>
            <consortium name="Genoscope - CEA"/>
            <person name="William W."/>
        </authorList>
    </citation>
    <scope>NUCLEOTIDE SEQUENCE</scope>
</reference>
<dbReference type="PANTHER" id="PTHR11264:SF0">
    <property type="entry name" value="URACIL-DNA GLYCOSYLASE"/>
    <property type="match status" value="1"/>
</dbReference>
<gene>
    <name evidence="10" type="ORF">PECAL_4P23270</name>
</gene>
<feature type="coiled-coil region" evidence="7">
    <location>
        <begin position="385"/>
        <end position="412"/>
    </location>
</feature>
<feature type="compositionally biased region" description="Polar residues" evidence="8">
    <location>
        <begin position="101"/>
        <end position="111"/>
    </location>
</feature>
<evidence type="ECO:0000256" key="2">
    <source>
        <dbReference type="ARBA" id="ARBA00022763"/>
    </source>
</evidence>
<comment type="similarity">
    <text evidence="1 5">Belongs to the uracil-DNA glycosylase (UDG) superfamily. UNG family.</text>
</comment>
<evidence type="ECO:0000313" key="10">
    <source>
        <dbReference type="EMBL" id="CAH0375010.1"/>
    </source>
</evidence>
<dbReference type="GO" id="GO:0005634">
    <property type="term" value="C:nucleus"/>
    <property type="evidence" value="ECO:0007669"/>
    <property type="project" value="UniProtKB-SubCell"/>
</dbReference>
<comment type="function">
    <text evidence="5">Excises uracil residues from the DNA which can arise as a result of misincorporation of dUMP residues by DNA polymerase or due to deamination of cytosine.</text>
</comment>
<dbReference type="Pfam" id="PF03167">
    <property type="entry name" value="UDG"/>
    <property type="match status" value="1"/>
</dbReference>
<dbReference type="PANTHER" id="PTHR11264">
    <property type="entry name" value="URACIL-DNA GLYCOSYLASE"/>
    <property type="match status" value="1"/>
</dbReference>
<dbReference type="PROSITE" id="PS00130">
    <property type="entry name" value="U_DNA_GLYCOSYLASE"/>
    <property type="match status" value="1"/>
</dbReference>
<protein>
    <recommendedName>
        <fullName evidence="5">Uracil-DNA glycosylase</fullName>
        <shortName evidence="5">UDG</shortName>
        <ecNumber evidence="5">3.2.2.27</ecNumber>
    </recommendedName>
</protein>
<feature type="region of interest" description="Disordered" evidence="8">
    <location>
        <begin position="94"/>
        <end position="173"/>
    </location>
</feature>
<sequence>MVRGIKSRYDNEFNNVRQLEVSGELAPRLLVNGTKPKPTHVGGNNTSLTTISEGSRMRQADNIVNIDDRERAHGQQVMATLAAAREIALRRQTEMEAEPTAPQQPEMQPSSVAADPTRFEPAVPPTPPNAPVAPPMQAESTAPAPAPSAADPLSSTVGAAAEPQAAPEAAPDVADAPVVATVVEPFDPASLDPNDENYLEKLKAECKLRGIPVTCKGRNCSRSVLLLKLTRPPPAPPPPRNWTCADCDQPESECGTPRPALRTDEGPICRRCFDRRRASRPKLKNLPRLENCLSCAVALGGWRYDGPYGMRTACRSCCGRFRSGRPPLPPLDEWFCTNCGRNHDEAGGIKDGPDGQSTLCEACGSATANFEARRNKQRVVTSEMYRDLQIAIDERELKLAELRANHSALSQEDAVAAAALVDAEAANNEELARLSLDEDIARASRAAKASELKKQGEGSDLEGAVEPQTEIDHPQFRNVVEQHFMLKQIADSDVAKLPKAIISRLDFRDPENSLFDEWVCPSCLDRDCKGPQRVFVEGLLIPICEKCALTDRRSKEALRPVPTEGSTLRLEPLDDGNTFHDRGGAPLAKSQNRMRTKIINTMNLPKLNLKAENETIAFAKPLDGVDTSVVSATSADKGVMANVAYAFLLAGANACSMCEVTSESYGCGRVREVQLDEGRVLDSGPHVAQRAWAEAARHAAHHGEEQAIIKVLLRGVDTYIAASLYHPACKYCLNLLSVLGVVSNDTPIPVPLLPPGLAPSMSGSVYHGRVEGCAEQMLCDECGAWRFVPRNLEATLKAKDQFFCRDVSDLACAEPSHAYDEDIRSKHKAKPQESCLHFYLEMLPDGWRNKLKPVIRDQRDVFYTIDDMYRQRTTQYSIFPEKRFIFRCFQETPLEQARAIMIGQDPYYNKGEANGLAFSVDEHTSIPPSLGNMFALLETDVPEANVDIHMTNGDLTKWAQRGVLLLNSALTVKSGDPGSHSDMWRIFTKEVIKIICKFRKKQGIVFIALGKNAQEHIKDIDTTVHRVITASHPSSRARFSGAEPFAASNIFSKTNEALKELELEPIDWSL</sequence>
<feature type="compositionally biased region" description="Pro residues" evidence="8">
    <location>
        <begin position="122"/>
        <end position="134"/>
    </location>
</feature>
<dbReference type="SMART" id="SM00986">
    <property type="entry name" value="UDG"/>
    <property type="match status" value="1"/>
</dbReference>
<dbReference type="InterPro" id="IPR005122">
    <property type="entry name" value="Uracil-DNA_glycosylase-like"/>
</dbReference>
<evidence type="ECO:0000256" key="1">
    <source>
        <dbReference type="ARBA" id="ARBA00008184"/>
    </source>
</evidence>
<dbReference type="SMART" id="SM00987">
    <property type="entry name" value="UreE_C"/>
    <property type="match status" value="1"/>
</dbReference>
<accession>A0A8J2X1M4</accession>
<keyword evidence="7" id="KW-0175">Coiled coil</keyword>
<evidence type="ECO:0000313" key="11">
    <source>
        <dbReference type="Proteomes" id="UP000789595"/>
    </source>
</evidence>
<evidence type="ECO:0000256" key="7">
    <source>
        <dbReference type="SAM" id="Coils"/>
    </source>
</evidence>
<keyword evidence="5" id="KW-0539">Nucleus</keyword>
<dbReference type="NCBIfam" id="NF003592">
    <property type="entry name" value="PRK05254.1-5"/>
    <property type="match status" value="1"/>
</dbReference>